<dbReference type="AlphaFoldDB" id="A0AAQ1GKF8"/>
<dbReference type="EMBL" id="FNZM01000016">
    <property type="protein sequence ID" value="SEK08224.1"/>
    <property type="molecule type" value="Genomic_DNA"/>
</dbReference>
<dbReference type="Pfam" id="PF00464">
    <property type="entry name" value="SHMT"/>
    <property type="match status" value="1"/>
</dbReference>
<name>A0AAQ1GKF8_9BURK</name>
<comment type="caution">
    <text evidence="3">The sequence shown here is derived from an EMBL/GenBank/DDBJ whole genome shotgun (WGS) entry which is preliminary data.</text>
</comment>
<evidence type="ECO:0000256" key="1">
    <source>
        <dbReference type="SAM" id="MobiDB-lite"/>
    </source>
</evidence>
<evidence type="ECO:0000259" key="2">
    <source>
        <dbReference type="Pfam" id="PF00464"/>
    </source>
</evidence>
<reference evidence="3 4" key="1">
    <citation type="submission" date="2016-10" db="EMBL/GenBank/DDBJ databases">
        <authorList>
            <person name="Varghese N."/>
            <person name="Submissions S."/>
        </authorList>
    </citation>
    <scope>NUCLEOTIDE SEQUENCE [LARGE SCALE GENOMIC DNA]</scope>
    <source>
        <strain evidence="3 4">LMG 22274</strain>
    </source>
</reference>
<proteinExistence type="predicted"/>
<organism evidence="3 4">
    <name type="scientific">Paraburkholderia tropica</name>
    <dbReference type="NCBI Taxonomy" id="92647"/>
    <lineage>
        <taxon>Bacteria</taxon>
        <taxon>Pseudomonadati</taxon>
        <taxon>Pseudomonadota</taxon>
        <taxon>Betaproteobacteria</taxon>
        <taxon>Burkholderiales</taxon>
        <taxon>Burkholderiaceae</taxon>
        <taxon>Paraburkholderia</taxon>
    </lineage>
</organism>
<dbReference type="InterPro" id="IPR039429">
    <property type="entry name" value="SHMT-like_dom"/>
</dbReference>
<protein>
    <submittedName>
        <fullName evidence="3">Glycine hydroxymethyltransferase</fullName>
    </submittedName>
</protein>
<feature type="region of interest" description="Disordered" evidence="1">
    <location>
        <begin position="1"/>
        <end position="20"/>
    </location>
</feature>
<evidence type="ECO:0000313" key="4">
    <source>
        <dbReference type="Proteomes" id="UP000183529"/>
    </source>
</evidence>
<feature type="domain" description="Serine hydroxymethyltransferase-like" evidence="2">
    <location>
        <begin position="1"/>
        <end position="43"/>
    </location>
</feature>
<dbReference type="SUPFAM" id="SSF53383">
    <property type="entry name" value="PLP-dependent transferases"/>
    <property type="match status" value="1"/>
</dbReference>
<dbReference type="Gene3D" id="3.90.1150.10">
    <property type="entry name" value="Aspartate Aminotransferase, domain 1"/>
    <property type="match status" value="1"/>
</dbReference>
<dbReference type="Proteomes" id="UP000183529">
    <property type="component" value="Unassembled WGS sequence"/>
</dbReference>
<gene>
    <name evidence="3" type="ORF">SAMN05216550_116181</name>
</gene>
<sequence>MNKNAIPNDPEKPFVTSGIRLGSPAMTTRGFGVKEAERVGNLIADVLEAPNDAATIERVKAQVAELTTRFPVYS</sequence>
<dbReference type="InterPro" id="IPR015422">
    <property type="entry name" value="PyrdxlP-dep_Trfase_small"/>
</dbReference>
<dbReference type="InterPro" id="IPR015424">
    <property type="entry name" value="PyrdxlP-dep_Trfase"/>
</dbReference>
<evidence type="ECO:0000313" key="3">
    <source>
        <dbReference type="EMBL" id="SEK08224.1"/>
    </source>
</evidence>
<accession>A0AAQ1GKF8</accession>